<keyword evidence="1" id="KW-0472">Membrane</keyword>
<feature type="transmembrane region" description="Helical" evidence="1">
    <location>
        <begin position="77"/>
        <end position="102"/>
    </location>
</feature>
<dbReference type="CDD" id="cd07302">
    <property type="entry name" value="CHD"/>
    <property type="match status" value="1"/>
</dbReference>
<dbReference type="InterPro" id="IPR050697">
    <property type="entry name" value="Adenylyl/Guanylyl_Cyclase_3/4"/>
</dbReference>
<keyword evidence="1" id="KW-0812">Transmembrane</keyword>
<accession>A0A0H3U7C2</accession>
<dbReference type="EMBL" id="KF540232">
    <property type="protein sequence ID" value="AIF26439.1"/>
    <property type="molecule type" value="Genomic_DNA"/>
</dbReference>
<feature type="transmembrane region" description="Helical" evidence="1">
    <location>
        <begin position="128"/>
        <end position="145"/>
    </location>
</feature>
<dbReference type="GO" id="GO:0009190">
    <property type="term" value="P:cyclic nucleotide biosynthetic process"/>
    <property type="evidence" value="ECO:0007669"/>
    <property type="project" value="InterPro"/>
</dbReference>
<evidence type="ECO:0000256" key="1">
    <source>
        <dbReference type="SAM" id="Phobius"/>
    </source>
</evidence>
<dbReference type="PANTHER" id="PTHR43081:SF1">
    <property type="entry name" value="ADENYLATE CYCLASE, TERMINAL-DIFFERENTIATION SPECIFIC"/>
    <property type="match status" value="1"/>
</dbReference>
<feature type="transmembrane region" description="Helical" evidence="1">
    <location>
        <begin position="12"/>
        <end position="34"/>
    </location>
</feature>
<dbReference type="AlphaFoldDB" id="A0A0H3U7C2"/>
<dbReference type="SUPFAM" id="SSF55073">
    <property type="entry name" value="Nucleotide cyclase"/>
    <property type="match status" value="1"/>
</dbReference>
<dbReference type="Gene3D" id="3.30.70.1230">
    <property type="entry name" value="Nucleotide cyclase"/>
    <property type="match status" value="1"/>
</dbReference>
<dbReference type="PANTHER" id="PTHR43081">
    <property type="entry name" value="ADENYLATE CYCLASE, TERMINAL-DIFFERENTIATION SPECIFIC-RELATED"/>
    <property type="match status" value="1"/>
</dbReference>
<reference evidence="3" key="1">
    <citation type="submission" date="2013-08" db="EMBL/GenBank/DDBJ databases">
        <title>Comparison of modified E. coli strains.</title>
        <authorList>
            <person name="Juergensen J."/>
            <person name="Bonge A."/>
            <person name="Streit W.R."/>
        </authorList>
    </citation>
    <scope>NUCLEOTIDE SEQUENCE</scope>
</reference>
<evidence type="ECO:0000259" key="2">
    <source>
        <dbReference type="PROSITE" id="PS50125"/>
    </source>
</evidence>
<proteinExistence type="predicted"/>
<sequence>MAMTRLTQRKFKALCFYMFSWVFVVLGVTCLLSYGDSSGMDSSKIMLMTQLSLLMGLSHGIYDVVILQDEMDRRPVFAALLIRSSFFLASICANLILCILIWKIDRENGIINAESIGMVRESFKEHSTHVQIAALFVLGHLITFVRSVHKKFGTRVFINTCLGKYQDPKEEDLVFMFLDLKNSTTICEELGNIRYSNFIRDYYKLLSNCCEENQGEIYQIAGDGAFLTWKTAACRHKARPLNCFYDFKDALQHTQRKFLRRYGVAPDFKAAVHCGKVISTEVGNFGSEMAYHGDVLNTTSRIQTLCSKLGQDFLISEDFFAQLPLPLPHKFICTKAGSFELKGKRTQL</sequence>
<dbReference type="GO" id="GO:0035556">
    <property type="term" value="P:intracellular signal transduction"/>
    <property type="evidence" value="ECO:0007669"/>
    <property type="project" value="InterPro"/>
</dbReference>
<dbReference type="InterPro" id="IPR001054">
    <property type="entry name" value="A/G_cyclase"/>
</dbReference>
<dbReference type="Pfam" id="PF00211">
    <property type="entry name" value="Guanylate_cyc"/>
    <property type="match status" value="1"/>
</dbReference>
<feature type="domain" description="Guanylate cyclase" evidence="2">
    <location>
        <begin position="174"/>
        <end position="303"/>
    </location>
</feature>
<dbReference type="InterPro" id="IPR029787">
    <property type="entry name" value="Nucleotide_cyclase"/>
</dbReference>
<organism evidence="3">
    <name type="scientific">uncultured bacterium fosmid pJB18D1_contig II</name>
    <dbReference type="NCBI Taxonomy" id="1478058"/>
    <lineage>
        <taxon>Bacteria</taxon>
        <taxon>environmental samples</taxon>
    </lineage>
</organism>
<keyword evidence="1" id="KW-1133">Transmembrane helix</keyword>
<name>A0A0H3U7C2_9BACT</name>
<protein>
    <recommendedName>
        <fullName evidence="2">Guanylate cyclase domain-containing protein</fullName>
    </recommendedName>
</protein>
<evidence type="ECO:0000313" key="3">
    <source>
        <dbReference type="EMBL" id="AIF26439.1"/>
    </source>
</evidence>
<dbReference type="PROSITE" id="PS50125">
    <property type="entry name" value="GUANYLATE_CYCLASE_2"/>
    <property type="match status" value="1"/>
</dbReference>
<dbReference type="GO" id="GO:0004016">
    <property type="term" value="F:adenylate cyclase activity"/>
    <property type="evidence" value="ECO:0007669"/>
    <property type="project" value="UniProtKB-ARBA"/>
</dbReference>
<feature type="transmembrane region" description="Helical" evidence="1">
    <location>
        <begin position="46"/>
        <end position="65"/>
    </location>
</feature>